<reference evidence="9 10" key="1">
    <citation type="submission" date="2024-11" db="EMBL/GenBank/DDBJ databases">
        <title>The Natural Products Discovery Center: Release of the First 8490 Sequenced Strains for Exploring Actinobacteria Biosynthetic Diversity.</title>
        <authorList>
            <person name="Kalkreuter E."/>
            <person name="Kautsar S.A."/>
            <person name="Yang D."/>
            <person name="Bader C.D."/>
            <person name="Teijaro C.N."/>
            <person name="Fluegel L."/>
            <person name="Davis C.M."/>
            <person name="Simpson J.R."/>
            <person name="Lauterbach L."/>
            <person name="Steele A.D."/>
            <person name="Gui C."/>
            <person name="Meng S."/>
            <person name="Li G."/>
            <person name="Viehrig K."/>
            <person name="Ye F."/>
            <person name="Su P."/>
            <person name="Kiefer A.F."/>
            <person name="Nichols A."/>
            <person name="Cepeda A.J."/>
            <person name="Yan W."/>
            <person name="Fan B."/>
            <person name="Jiang Y."/>
            <person name="Adhikari A."/>
            <person name="Zheng C.-J."/>
            <person name="Schuster L."/>
            <person name="Cowan T.M."/>
            <person name="Smanski M.J."/>
            <person name="Chevrette M.G."/>
            <person name="De Carvalho L.P.S."/>
            <person name="Shen B."/>
        </authorList>
    </citation>
    <scope>NUCLEOTIDE SEQUENCE [LARGE SCALE GENOMIC DNA]</scope>
    <source>
        <strain evidence="9 10">NPDC020863</strain>
    </source>
</reference>
<feature type="transmembrane region" description="Helical" evidence="7">
    <location>
        <begin position="107"/>
        <end position="126"/>
    </location>
</feature>
<feature type="transmembrane region" description="Helical" evidence="7">
    <location>
        <begin position="200"/>
        <end position="219"/>
    </location>
</feature>
<evidence type="ECO:0000313" key="9">
    <source>
        <dbReference type="EMBL" id="MFK4266517.1"/>
    </source>
</evidence>
<feature type="transmembrane region" description="Helical" evidence="7">
    <location>
        <begin position="376"/>
        <end position="396"/>
    </location>
</feature>
<comment type="caution">
    <text evidence="9">The sequence shown here is derived from an EMBL/GenBank/DDBJ whole genome shotgun (WGS) entry which is preliminary data.</text>
</comment>
<accession>A0ABW8LKV1</accession>
<evidence type="ECO:0000256" key="1">
    <source>
        <dbReference type="ARBA" id="ARBA00004651"/>
    </source>
</evidence>
<feature type="transmembrane region" description="Helical" evidence="7">
    <location>
        <begin position="132"/>
        <end position="153"/>
    </location>
</feature>
<dbReference type="Pfam" id="PF07690">
    <property type="entry name" value="MFS_1"/>
    <property type="match status" value="1"/>
</dbReference>
<feature type="transmembrane region" description="Helical" evidence="7">
    <location>
        <begin position="442"/>
        <end position="464"/>
    </location>
</feature>
<keyword evidence="4 7" id="KW-0472">Membrane</keyword>
<dbReference type="RefSeq" id="WP_404746497.1">
    <property type="nucleotide sequence ID" value="NZ_JBJDQH010000005.1"/>
</dbReference>
<name>A0ABW8LKV1_9ACTN</name>
<evidence type="ECO:0000313" key="10">
    <source>
        <dbReference type="Proteomes" id="UP001620295"/>
    </source>
</evidence>
<feature type="transmembrane region" description="Helical" evidence="7">
    <location>
        <begin position="165"/>
        <end position="188"/>
    </location>
</feature>
<dbReference type="InterPro" id="IPR011701">
    <property type="entry name" value="MFS"/>
</dbReference>
<dbReference type="EMBL" id="JBJDQH010000005">
    <property type="protein sequence ID" value="MFK4266517.1"/>
    <property type="molecule type" value="Genomic_DNA"/>
</dbReference>
<dbReference type="PROSITE" id="PS50850">
    <property type="entry name" value="MFS"/>
    <property type="match status" value="1"/>
</dbReference>
<dbReference type="Gene3D" id="1.20.1720.10">
    <property type="entry name" value="Multidrug resistance protein D"/>
    <property type="match status" value="1"/>
</dbReference>
<keyword evidence="2 7" id="KW-0812">Transmembrane</keyword>
<dbReference type="PANTHER" id="PTHR42718">
    <property type="entry name" value="MAJOR FACILITATOR SUPERFAMILY MULTIDRUG TRANSPORTER MFSC"/>
    <property type="match status" value="1"/>
</dbReference>
<feature type="region of interest" description="Disordered" evidence="6">
    <location>
        <begin position="1"/>
        <end position="36"/>
    </location>
</feature>
<feature type="domain" description="Major facilitator superfamily (MFS) profile" evidence="8">
    <location>
        <begin position="41"/>
        <end position="503"/>
    </location>
</feature>
<dbReference type="Gene3D" id="1.20.1250.20">
    <property type="entry name" value="MFS general substrate transporter like domains"/>
    <property type="match status" value="1"/>
</dbReference>
<dbReference type="Proteomes" id="UP001620295">
    <property type="component" value="Unassembled WGS sequence"/>
</dbReference>
<feature type="transmembrane region" description="Helical" evidence="7">
    <location>
        <begin position="268"/>
        <end position="294"/>
    </location>
</feature>
<evidence type="ECO:0000256" key="6">
    <source>
        <dbReference type="SAM" id="MobiDB-lite"/>
    </source>
</evidence>
<feature type="transmembrane region" description="Helical" evidence="7">
    <location>
        <begin position="315"/>
        <end position="335"/>
    </location>
</feature>
<feature type="transmembrane region" description="Helical" evidence="7">
    <location>
        <begin position="75"/>
        <end position="95"/>
    </location>
</feature>
<dbReference type="CDD" id="cd17321">
    <property type="entry name" value="MFS_MMR_MDR_like"/>
    <property type="match status" value="1"/>
</dbReference>
<feature type="transmembrane region" description="Helical" evidence="7">
    <location>
        <begin position="476"/>
        <end position="498"/>
    </location>
</feature>
<feature type="transmembrane region" description="Helical" evidence="7">
    <location>
        <begin position="41"/>
        <end position="63"/>
    </location>
</feature>
<keyword evidence="3 7" id="KW-1133">Transmembrane helix</keyword>
<keyword evidence="10" id="KW-1185">Reference proteome</keyword>
<protein>
    <submittedName>
        <fullName evidence="9">MFS transporter</fullName>
    </submittedName>
</protein>
<sequence length="504" mass="50689">MTHTTPTTSVPPGAPDDTGGSSKSDATDNRPRRRAPGPGRLLTIVLAGQLMAVLDVFIVNVAAPALSTDLHASGAGLQLVVAGYTISYAVLLITGARLGALIGHRQAFLAGLTVFTAASLACGLAPGTGALIAFRFIQGAGAAVMLPQVLSLIQRTFTGASRARALGAYSAVLASGAAVGQVLGGALVQADLFGTGWRPVFLVNVPIGLALLALGPRWLGGAEERPAAGAGGGAARRSGALDLTGLLLLAVAVLLFTVPLVLGQERGWPLWGWVMLGLSAVLAAAFAAYEAWLAGRGGAPLISPRVAGAPGMPLAIARIVLGMAANGGFLFVMTLHVQGGLGYSALRAGCTFAPTAVAFGLVGLNWQRLPSRWHPVTVPAGFVLAAVSFVGVGLALRDGSDGGAWLFVALVGVGMGLAFAYSPVLTRTLATVRPQDAADASGVLVTSAQLGLLSGVAVFGAVFLGHGPDVDASADALWVSCLALAGAALCGAIVGLVIRVRYLR</sequence>
<feature type="transmembrane region" description="Helical" evidence="7">
    <location>
        <begin position="341"/>
        <end position="364"/>
    </location>
</feature>
<proteinExistence type="predicted"/>
<evidence type="ECO:0000256" key="3">
    <source>
        <dbReference type="ARBA" id="ARBA00022989"/>
    </source>
</evidence>
<evidence type="ECO:0000256" key="5">
    <source>
        <dbReference type="ARBA" id="ARBA00023251"/>
    </source>
</evidence>
<evidence type="ECO:0000259" key="8">
    <source>
        <dbReference type="PROSITE" id="PS50850"/>
    </source>
</evidence>
<feature type="compositionally biased region" description="Polar residues" evidence="6">
    <location>
        <begin position="1"/>
        <end position="10"/>
    </location>
</feature>
<evidence type="ECO:0000256" key="7">
    <source>
        <dbReference type="SAM" id="Phobius"/>
    </source>
</evidence>
<dbReference type="SUPFAM" id="SSF103473">
    <property type="entry name" value="MFS general substrate transporter"/>
    <property type="match status" value="1"/>
</dbReference>
<dbReference type="InterPro" id="IPR020846">
    <property type="entry name" value="MFS_dom"/>
</dbReference>
<feature type="transmembrane region" description="Helical" evidence="7">
    <location>
        <begin position="402"/>
        <end position="421"/>
    </location>
</feature>
<gene>
    <name evidence="9" type="ORF">ACI2L5_16465</name>
</gene>
<dbReference type="PANTHER" id="PTHR42718:SF39">
    <property type="entry name" value="ACTINORHODIN TRANSPORTER-RELATED"/>
    <property type="match status" value="1"/>
</dbReference>
<evidence type="ECO:0000256" key="4">
    <source>
        <dbReference type="ARBA" id="ARBA00023136"/>
    </source>
</evidence>
<keyword evidence="5" id="KW-0046">Antibiotic resistance</keyword>
<dbReference type="PRINTS" id="PR01036">
    <property type="entry name" value="TCRTETB"/>
</dbReference>
<evidence type="ECO:0000256" key="2">
    <source>
        <dbReference type="ARBA" id="ARBA00022692"/>
    </source>
</evidence>
<organism evidence="9 10">
    <name type="scientific">Streptomyces milbemycinicus</name>
    <dbReference type="NCBI Taxonomy" id="476552"/>
    <lineage>
        <taxon>Bacteria</taxon>
        <taxon>Bacillati</taxon>
        <taxon>Actinomycetota</taxon>
        <taxon>Actinomycetes</taxon>
        <taxon>Kitasatosporales</taxon>
        <taxon>Streptomycetaceae</taxon>
        <taxon>Streptomyces</taxon>
    </lineage>
</organism>
<comment type="subcellular location">
    <subcellularLocation>
        <location evidence="1">Cell membrane</location>
        <topology evidence="1">Multi-pass membrane protein</topology>
    </subcellularLocation>
</comment>
<dbReference type="InterPro" id="IPR036259">
    <property type="entry name" value="MFS_trans_sf"/>
</dbReference>
<feature type="transmembrane region" description="Helical" evidence="7">
    <location>
        <begin position="240"/>
        <end position="262"/>
    </location>
</feature>